<feature type="signal peptide" evidence="1">
    <location>
        <begin position="1"/>
        <end position="22"/>
    </location>
</feature>
<protein>
    <submittedName>
        <fullName evidence="2">Uncharacterized protein</fullName>
    </submittedName>
</protein>
<dbReference type="AlphaFoldDB" id="A0A1H8ZBU3"/>
<reference evidence="2 3" key="1">
    <citation type="submission" date="2016-10" db="EMBL/GenBank/DDBJ databases">
        <authorList>
            <person name="de Groot N.N."/>
        </authorList>
    </citation>
    <scope>NUCLEOTIDE SEQUENCE [LARGE SCALE GENOMIC DNA]</scope>
    <source>
        <strain evidence="2 3">LMG 27941</strain>
    </source>
</reference>
<evidence type="ECO:0000313" key="2">
    <source>
        <dbReference type="EMBL" id="SEP61118.1"/>
    </source>
</evidence>
<accession>A0A1H8ZBU3</accession>
<organism evidence="2 3">
    <name type="scientific">Pseudomonas soli</name>
    <dbReference type="NCBI Taxonomy" id="1306993"/>
    <lineage>
        <taxon>Bacteria</taxon>
        <taxon>Pseudomonadati</taxon>
        <taxon>Pseudomonadota</taxon>
        <taxon>Gammaproteobacteria</taxon>
        <taxon>Pseudomonadales</taxon>
        <taxon>Pseudomonadaceae</taxon>
        <taxon>Pseudomonas</taxon>
    </lineage>
</organism>
<gene>
    <name evidence="2" type="ORF">SAMN05216230_10163</name>
</gene>
<evidence type="ECO:0000313" key="3">
    <source>
        <dbReference type="Proteomes" id="UP000199221"/>
    </source>
</evidence>
<keyword evidence="1" id="KW-0732">Signal</keyword>
<feature type="chain" id="PRO_5011457675" evidence="1">
    <location>
        <begin position="23"/>
        <end position="187"/>
    </location>
</feature>
<evidence type="ECO:0000256" key="1">
    <source>
        <dbReference type="SAM" id="SignalP"/>
    </source>
</evidence>
<dbReference type="RefSeq" id="WP_094009932.1">
    <property type="nucleotide sequence ID" value="NZ_FOEQ01000001.1"/>
</dbReference>
<proteinExistence type="predicted"/>
<name>A0A1H8ZBU3_9PSED</name>
<dbReference type="Proteomes" id="UP000199221">
    <property type="component" value="Unassembled WGS sequence"/>
</dbReference>
<sequence length="187" mass="20831">MTAFKKQLLPVALLCNVLAAQASDVQMGDFWVVHYQGGLGKNQVFVADGDSNNIFNRPGGAKSLGVYQFYEEPGKPTFTAYDVEIDCAKNRVRITGAQDFRSVFNELRNAKYSSQWQSKPDTWLAQSRDFLCKPADRQARKMERLGVMPASQIAKAGPQLFQILNREAAKAAIMQKIDEGFAQMSAK</sequence>
<dbReference type="EMBL" id="FOEQ01000001">
    <property type="protein sequence ID" value="SEP61118.1"/>
    <property type="molecule type" value="Genomic_DNA"/>
</dbReference>